<feature type="compositionally biased region" description="Basic and acidic residues" evidence="1">
    <location>
        <begin position="102"/>
        <end position="119"/>
    </location>
</feature>
<dbReference type="EMBL" id="JAGMWN010000004">
    <property type="protein sequence ID" value="MBP5857260.1"/>
    <property type="molecule type" value="Genomic_DNA"/>
</dbReference>
<evidence type="ECO:0000313" key="3">
    <source>
        <dbReference type="Proteomes" id="UP000672602"/>
    </source>
</evidence>
<proteinExistence type="predicted"/>
<comment type="caution">
    <text evidence="2">The sequence shown here is derived from an EMBL/GenBank/DDBJ whole genome shotgun (WGS) entry which is preliminary data.</text>
</comment>
<accession>A0A8J7RZP9</accession>
<evidence type="ECO:0000256" key="1">
    <source>
        <dbReference type="SAM" id="MobiDB-lite"/>
    </source>
</evidence>
<protein>
    <submittedName>
        <fullName evidence="2">Uncharacterized protein</fullName>
    </submittedName>
</protein>
<dbReference type="Proteomes" id="UP000672602">
    <property type="component" value="Unassembled WGS sequence"/>
</dbReference>
<dbReference type="AlphaFoldDB" id="A0A8J7RZP9"/>
<feature type="region of interest" description="Disordered" evidence="1">
    <location>
        <begin position="53"/>
        <end position="125"/>
    </location>
</feature>
<evidence type="ECO:0000313" key="2">
    <source>
        <dbReference type="EMBL" id="MBP5857260.1"/>
    </source>
</evidence>
<dbReference type="RefSeq" id="WP_210681850.1">
    <property type="nucleotide sequence ID" value="NZ_JAGMWN010000004.1"/>
</dbReference>
<gene>
    <name evidence="2" type="ORF">KAJ83_09590</name>
</gene>
<reference evidence="2" key="1">
    <citation type="submission" date="2021-04" db="EMBL/GenBank/DDBJ databases">
        <authorList>
            <person name="Zhang D.-C."/>
        </authorList>
    </citation>
    <scope>NUCLEOTIDE SEQUENCE</scope>
    <source>
        <strain evidence="2">CGMCC 1.15697</strain>
    </source>
</reference>
<sequence length="125" mass="13314">MTNPEDDRRLAKRLRAVCRSVGEQVRAGELTEDRLAYALRSVVGVADTLDLRARHGEASPPAGTDEPADNPGNVVDLAERRALETAVPGRDPAGLHFSGLRAPRDPRTLTRPPGYHDPDGSGGAA</sequence>
<organism evidence="2 3">
    <name type="scientific">Marivibrio halodurans</name>
    <dbReference type="NCBI Taxonomy" id="2039722"/>
    <lineage>
        <taxon>Bacteria</taxon>
        <taxon>Pseudomonadati</taxon>
        <taxon>Pseudomonadota</taxon>
        <taxon>Alphaproteobacteria</taxon>
        <taxon>Rhodospirillales</taxon>
        <taxon>Rhodospirillaceae</taxon>
        <taxon>Marivibrio</taxon>
    </lineage>
</organism>
<keyword evidence="3" id="KW-1185">Reference proteome</keyword>
<name>A0A8J7RZP9_9PROT</name>